<gene>
    <name evidence="2" type="ORF">DC3_35680</name>
</gene>
<comment type="caution">
    <text evidence="2">The sequence shown here is derived from an EMBL/GenBank/DDBJ whole genome shotgun (WGS) entry which is preliminary data.</text>
</comment>
<reference evidence="2 3" key="1">
    <citation type="submission" date="2019-07" db="EMBL/GenBank/DDBJ databases">
        <title>Whole genome shotgun sequence of Deinococcus cellulosilyticus NBRC 106333.</title>
        <authorList>
            <person name="Hosoyama A."/>
            <person name="Uohara A."/>
            <person name="Ohji S."/>
            <person name="Ichikawa N."/>
        </authorList>
    </citation>
    <scope>NUCLEOTIDE SEQUENCE [LARGE SCALE GENOMIC DNA]</scope>
    <source>
        <strain evidence="2 3">NBRC 106333</strain>
    </source>
</reference>
<dbReference type="AlphaFoldDB" id="A0A511N514"/>
<keyword evidence="3" id="KW-1185">Reference proteome</keyword>
<protein>
    <submittedName>
        <fullName evidence="2">Uncharacterized protein</fullName>
    </submittedName>
</protein>
<keyword evidence="1" id="KW-0812">Transmembrane</keyword>
<sequence length="265" mass="29468">MAFSVVLTFSGNLEYVKVPKIVVDLIFTLAIPLMLLSDNLFKTGFSFSEQWGARNAYIVAALIPTAYILIDFYRTRVINPYTIVAAASALLNGALAFLQVDGWKFALRDSYAHIVIFIIAAISLAMNRPFFGELMKMILNPDNDAKKALYQKFVASSAIQKAVITGTIIIMVEALLNGAINFIMNYKNVIADFGTKEFNAQKAGVDAAMRPISIVMNLISYGLAFYFVTWNSKNEFGEKASPMEDHFWEALEQHHNPQPTPNSAD</sequence>
<feature type="transmembrane region" description="Helical" evidence="1">
    <location>
        <begin position="162"/>
        <end position="184"/>
    </location>
</feature>
<proteinExistence type="predicted"/>
<dbReference type="NCBIfam" id="NF041646">
    <property type="entry name" value="VC0807_fam"/>
    <property type="match status" value="1"/>
</dbReference>
<keyword evidence="1" id="KW-0472">Membrane</keyword>
<accession>A0A511N514</accession>
<feature type="transmembrane region" description="Helical" evidence="1">
    <location>
        <begin position="53"/>
        <end position="70"/>
    </location>
</feature>
<evidence type="ECO:0000313" key="2">
    <source>
        <dbReference type="EMBL" id="GEM47933.1"/>
    </source>
</evidence>
<dbReference type="Proteomes" id="UP000321306">
    <property type="component" value="Unassembled WGS sequence"/>
</dbReference>
<dbReference type="EMBL" id="BJXB01000016">
    <property type="protein sequence ID" value="GEM47933.1"/>
    <property type="molecule type" value="Genomic_DNA"/>
</dbReference>
<feature type="transmembrane region" description="Helical" evidence="1">
    <location>
        <begin position="21"/>
        <end position="41"/>
    </location>
</feature>
<evidence type="ECO:0000313" key="3">
    <source>
        <dbReference type="Proteomes" id="UP000321306"/>
    </source>
</evidence>
<evidence type="ECO:0000256" key="1">
    <source>
        <dbReference type="SAM" id="Phobius"/>
    </source>
</evidence>
<feature type="transmembrane region" description="Helical" evidence="1">
    <location>
        <begin position="110"/>
        <end position="127"/>
    </location>
</feature>
<name>A0A511N514_DEIC1</name>
<feature type="transmembrane region" description="Helical" evidence="1">
    <location>
        <begin position="77"/>
        <end position="98"/>
    </location>
</feature>
<feature type="transmembrane region" description="Helical" evidence="1">
    <location>
        <begin position="208"/>
        <end position="229"/>
    </location>
</feature>
<organism evidence="2 3">
    <name type="scientific">Deinococcus cellulosilyticus (strain DSM 18568 / NBRC 106333 / KACC 11606 / 5516J-15)</name>
    <dbReference type="NCBI Taxonomy" id="1223518"/>
    <lineage>
        <taxon>Bacteria</taxon>
        <taxon>Thermotogati</taxon>
        <taxon>Deinococcota</taxon>
        <taxon>Deinococci</taxon>
        <taxon>Deinococcales</taxon>
        <taxon>Deinococcaceae</taxon>
        <taxon>Deinococcus</taxon>
    </lineage>
</organism>
<keyword evidence="1" id="KW-1133">Transmembrane helix</keyword>